<evidence type="ECO:0000256" key="5">
    <source>
        <dbReference type="ARBA" id="ARBA00023125"/>
    </source>
</evidence>
<reference evidence="11" key="1">
    <citation type="submission" date="2025-08" db="UniProtKB">
        <authorList>
            <consortium name="RefSeq"/>
        </authorList>
    </citation>
    <scope>IDENTIFICATION</scope>
    <source>
        <tissue evidence="11">Whole sample</tissue>
    </source>
</reference>
<keyword evidence="4" id="KW-0862">Zinc</keyword>
<feature type="compositionally biased region" description="Polar residues" evidence="8">
    <location>
        <begin position="98"/>
        <end position="118"/>
    </location>
</feature>
<keyword evidence="5 6" id="KW-0238">DNA-binding</keyword>
<dbReference type="GO" id="GO:0003677">
    <property type="term" value="F:DNA binding"/>
    <property type="evidence" value="ECO:0007669"/>
    <property type="project" value="UniProtKB-UniRule"/>
</dbReference>
<proteinExistence type="predicted"/>
<dbReference type="Pfam" id="PF13359">
    <property type="entry name" value="DDE_Tnp_4"/>
    <property type="match status" value="1"/>
</dbReference>
<feature type="region of interest" description="Disordered" evidence="8">
    <location>
        <begin position="93"/>
        <end position="123"/>
    </location>
</feature>
<dbReference type="SMART" id="SM00980">
    <property type="entry name" value="THAP"/>
    <property type="match status" value="1"/>
</dbReference>
<evidence type="ECO:0000256" key="8">
    <source>
        <dbReference type="SAM" id="MobiDB-lite"/>
    </source>
</evidence>
<sequence>MVNYHCIAVGCNNDSRKSNKLTKYPHMVDENGNIVRFFVLPSASKQSRLRRRWIEALRRENFHPKRSEFWHAVCSRHFTDGEPTRAHPVPTLFGYNNYGKSQGKPRTSNNSRASVSQRTDSEKITDSMSLENVTVVEQISVADLYHGVQHEIVIQAQKEKKVPIRVVEPQLLPNIMQHDHPYVVNPVSACSCTSDTNWDDADAHMTNLEQENQHLKTHCEQLEKELKASKEENEALKNQLKESERKRLEVESTLKNKDKLFRNILIEKITNCDTRVKLFLGLPSLVFLKSIFDFLAVSASSMKYWTGKSSSLEKRWHTENLKKPGIQRKLQLFEEFILTLLRLRLGVNTMFCSVLFGVSQSSVSSIFTTWICFLDQQLRPLLKWPSRQKINKHMPLSFRVRYPQTRVIIDATEFFVQRPRNPSAQSRTWSNYKNLIQPGDHVMADRGFLINDLLLQKGAQLNMPPFCRPCRYGKGKFLTSKEIKESKNIASLRIHVERAIQRLKSYKFFDGVMYIKSMSIVNQALRVAGVLCNFMAPLVSKVNQKV</sequence>
<dbReference type="RefSeq" id="XP_022322818.1">
    <property type="nucleotide sequence ID" value="XM_022467110.1"/>
</dbReference>
<dbReference type="Proteomes" id="UP000694844">
    <property type="component" value="Chromosome 3"/>
</dbReference>
<evidence type="ECO:0000256" key="3">
    <source>
        <dbReference type="ARBA" id="ARBA00022771"/>
    </source>
</evidence>
<evidence type="ECO:0000256" key="2">
    <source>
        <dbReference type="ARBA" id="ARBA00022723"/>
    </source>
</evidence>
<evidence type="ECO:0000259" key="9">
    <source>
        <dbReference type="PROSITE" id="PS50950"/>
    </source>
</evidence>
<keyword evidence="7" id="KW-0175">Coiled coil</keyword>
<name>A0A8B8D402_CRAVI</name>
<dbReference type="InterPro" id="IPR006612">
    <property type="entry name" value="THAP_Znf"/>
</dbReference>
<gene>
    <name evidence="11" type="primary">LOC111124255</name>
</gene>
<evidence type="ECO:0000256" key="6">
    <source>
        <dbReference type="PROSITE-ProRule" id="PRU00309"/>
    </source>
</evidence>
<dbReference type="Pfam" id="PF05485">
    <property type="entry name" value="THAP"/>
    <property type="match status" value="1"/>
</dbReference>
<keyword evidence="3 6" id="KW-0863">Zinc-finger</keyword>
<accession>A0A8B8D402</accession>
<evidence type="ECO:0000313" key="10">
    <source>
        <dbReference type="Proteomes" id="UP000694844"/>
    </source>
</evidence>
<evidence type="ECO:0000256" key="7">
    <source>
        <dbReference type="SAM" id="Coils"/>
    </source>
</evidence>
<dbReference type="SUPFAM" id="SSF57716">
    <property type="entry name" value="Glucocorticoid receptor-like (DNA-binding domain)"/>
    <property type="match status" value="1"/>
</dbReference>
<dbReference type="PANTHER" id="PTHR23080">
    <property type="entry name" value="THAP DOMAIN PROTEIN"/>
    <property type="match status" value="1"/>
</dbReference>
<dbReference type="OrthoDB" id="6049190at2759"/>
<keyword evidence="10" id="KW-1185">Reference proteome</keyword>
<dbReference type="AlphaFoldDB" id="A0A8B8D402"/>
<feature type="domain" description="THAP-type" evidence="9">
    <location>
        <begin position="1"/>
        <end position="93"/>
    </location>
</feature>
<evidence type="ECO:0000256" key="4">
    <source>
        <dbReference type="ARBA" id="ARBA00022833"/>
    </source>
</evidence>
<feature type="coiled-coil region" evidence="7">
    <location>
        <begin position="205"/>
        <end position="253"/>
    </location>
</feature>
<dbReference type="Pfam" id="PF13613">
    <property type="entry name" value="HTH_Tnp_4"/>
    <property type="match status" value="1"/>
</dbReference>
<protein>
    <submittedName>
        <fullName evidence="11">Uncharacterized protein LOC111124255</fullName>
    </submittedName>
</protein>
<organism evidence="10 11">
    <name type="scientific">Crassostrea virginica</name>
    <name type="common">Eastern oyster</name>
    <dbReference type="NCBI Taxonomy" id="6565"/>
    <lineage>
        <taxon>Eukaryota</taxon>
        <taxon>Metazoa</taxon>
        <taxon>Spiralia</taxon>
        <taxon>Lophotrochozoa</taxon>
        <taxon>Mollusca</taxon>
        <taxon>Bivalvia</taxon>
        <taxon>Autobranchia</taxon>
        <taxon>Pteriomorphia</taxon>
        <taxon>Ostreida</taxon>
        <taxon>Ostreoidea</taxon>
        <taxon>Ostreidae</taxon>
        <taxon>Crassostrea</taxon>
    </lineage>
</organism>
<dbReference type="PROSITE" id="PS50950">
    <property type="entry name" value="ZF_THAP"/>
    <property type="match status" value="1"/>
</dbReference>
<dbReference type="KEGG" id="cvn:111124255"/>
<dbReference type="GO" id="GO:0008270">
    <property type="term" value="F:zinc ion binding"/>
    <property type="evidence" value="ECO:0007669"/>
    <property type="project" value="UniProtKB-KW"/>
</dbReference>
<evidence type="ECO:0000313" key="11">
    <source>
        <dbReference type="RefSeq" id="XP_022322818.1"/>
    </source>
</evidence>
<dbReference type="GeneID" id="111124255"/>
<evidence type="ECO:0000256" key="1">
    <source>
        <dbReference type="ARBA" id="ARBA00001968"/>
    </source>
</evidence>
<dbReference type="InterPro" id="IPR027806">
    <property type="entry name" value="HARBI1_dom"/>
</dbReference>
<dbReference type="InterPro" id="IPR027805">
    <property type="entry name" value="Transposase_HTH_dom"/>
</dbReference>
<comment type="cofactor">
    <cofactor evidence="1">
        <name>a divalent metal cation</name>
        <dbReference type="ChEBI" id="CHEBI:60240"/>
    </cofactor>
</comment>
<keyword evidence="2" id="KW-0479">Metal-binding</keyword>